<accession>F0WU42</accession>
<gene>
    <name evidence="2" type="primary">AlNc14C264G9865</name>
    <name evidence="2" type="ORF">ALNC14_110310</name>
</gene>
<dbReference type="EMBL" id="FR824309">
    <property type="protein sequence ID" value="CCA24887.1"/>
    <property type="molecule type" value="Genomic_DNA"/>
</dbReference>
<protein>
    <submittedName>
        <fullName evidence="2">Putative polyprotein</fullName>
    </submittedName>
</protein>
<dbReference type="Pfam" id="PF22936">
    <property type="entry name" value="Pol_BBD"/>
    <property type="match status" value="1"/>
</dbReference>
<organism evidence="2">
    <name type="scientific">Albugo laibachii Nc14</name>
    <dbReference type="NCBI Taxonomy" id="890382"/>
    <lineage>
        <taxon>Eukaryota</taxon>
        <taxon>Sar</taxon>
        <taxon>Stramenopiles</taxon>
        <taxon>Oomycota</taxon>
        <taxon>Peronosporomycetes</taxon>
        <taxon>Albuginales</taxon>
        <taxon>Albuginaceae</taxon>
        <taxon>Albugo</taxon>
    </lineage>
</organism>
<dbReference type="InterPro" id="IPR054722">
    <property type="entry name" value="PolX-like_BBD"/>
</dbReference>
<evidence type="ECO:0000313" key="2">
    <source>
        <dbReference type="EMBL" id="CCA24887.1"/>
    </source>
</evidence>
<feature type="domain" description="Retrovirus-related Pol polyprotein from transposon TNT 1-94-like beta-barrel" evidence="1">
    <location>
        <begin position="9"/>
        <end position="88"/>
    </location>
</feature>
<reference evidence="2" key="2">
    <citation type="submission" date="2011-02" db="EMBL/GenBank/DDBJ databases">
        <authorList>
            <person name="MacLean D."/>
        </authorList>
    </citation>
    <scope>NUCLEOTIDE SEQUENCE</scope>
</reference>
<dbReference type="HOGENOM" id="CLU_2065826_0_0_1"/>
<reference evidence="2" key="1">
    <citation type="journal article" date="2011" name="PLoS Biol.">
        <title>Gene gain and loss during evolution of obligate parasitism in the white rust pathogen of Arabidopsis thaliana.</title>
        <authorList>
            <person name="Kemen E."/>
            <person name="Gardiner A."/>
            <person name="Schultz-Larsen T."/>
            <person name="Kemen A.C."/>
            <person name="Balmuth A.L."/>
            <person name="Robert-Seilaniantz A."/>
            <person name="Bailey K."/>
            <person name="Holub E."/>
            <person name="Studholme D.J."/>
            <person name="Maclean D."/>
            <person name="Jones J.D."/>
        </authorList>
    </citation>
    <scope>NUCLEOTIDE SEQUENCE</scope>
</reference>
<proteinExistence type="predicted"/>
<sequence>MGEKRLNGWLIDSGATSHMTPHRSDVFDYEIVNTDVEVTIADGKTLRVHGNGTLKLTGLNNRRTKMIDVLYIPGLDRRLLSVGKVSERDLTVELHRSSCVICNDSSTIATG</sequence>
<name>F0WU42_9STRA</name>
<evidence type="ECO:0000259" key="1">
    <source>
        <dbReference type="Pfam" id="PF22936"/>
    </source>
</evidence>
<dbReference type="AlphaFoldDB" id="F0WU42"/>